<dbReference type="SMART" id="SM00028">
    <property type="entry name" value="TPR"/>
    <property type="match status" value="4"/>
</dbReference>
<dbReference type="Pfam" id="PF13424">
    <property type="entry name" value="TPR_12"/>
    <property type="match status" value="1"/>
</dbReference>
<dbReference type="SUPFAM" id="SSF48452">
    <property type="entry name" value="TPR-like"/>
    <property type="match status" value="1"/>
</dbReference>
<evidence type="ECO:0000256" key="5">
    <source>
        <dbReference type="PROSITE-ProRule" id="PRU00504"/>
    </source>
</evidence>
<reference evidence="6" key="1">
    <citation type="submission" date="2021-02" db="EMBL/GenBank/DDBJ databases">
        <authorList>
            <person name="Nowell W R."/>
        </authorList>
    </citation>
    <scope>NUCLEOTIDE SEQUENCE</scope>
</reference>
<dbReference type="Proteomes" id="UP000663855">
    <property type="component" value="Unassembled WGS sequence"/>
</dbReference>
<feature type="repeat" description="NHL" evidence="5">
    <location>
        <begin position="451"/>
        <end position="487"/>
    </location>
</feature>
<keyword evidence="3" id="KW-0325">Glycoprotein</keyword>
<dbReference type="PANTHER" id="PTHR10680">
    <property type="entry name" value="PEPTIDYL-GLYCINE ALPHA-AMIDATING MONOOXYGENASE"/>
    <property type="match status" value="1"/>
</dbReference>
<evidence type="ECO:0000313" key="7">
    <source>
        <dbReference type="Proteomes" id="UP000663855"/>
    </source>
</evidence>
<dbReference type="PROSITE" id="PS51125">
    <property type="entry name" value="NHL"/>
    <property type="match status" value="4"/>
</dbReference>
<accession>A0A816CFM8</accession>
<proteinExistence type="predicted"/>
<dbReference type="GO" id="GO:0005576">
    <property type="term" value="C:extracellular region"/>
    <property type="evidence" value="ECO:0007669"/>
    <property type="project" value="TreeGrafter"/>
</dbReference>
<dbReference type="Pfam" id="PF01436">
    <property type="entry name" value="NHL"/>
    <property type="match status" value="3"/>
</dbReference>
<dbReference type="Gene3D" id="2.120.10.30">
    <property type="entry name" value="TolB, C-terminal domain"/>
    <property type="match status" value="2"/>
</dbReference>
<dbReference type="AlphaFoldDB" id="A0A816CFM8"/>
<evidence type="ECO:0000256" key="1">
    <source>
        <dbReference type="ARBA" id="ARBA00022729"/>
    </source>
</evidence>
<feature type="repeat" description="NHL" evidence="5">
    <location>
        <begin position="500"/>
        <end position="537"/>
    </location>
</feature>
<feature type="repeat" description="NHL" evidence="5">
    <location>
        <begin position="250"/>
        <end position="293"/>
    </location>
</feature>
<keyword evidence="4" id="KW-0802">TPR repeat</keyword>
<evidence type="ECO:0000256" key="4">
    <source>
        <dbReference type="PROSITE-ProRule" id="PRU00339"/>
    </source>
</evidence>
<protein>
    <recommendedName>
        <fullName evidence="8">Tetratricopeptide repeat protein</fullName>
    </recommendedName>
</protein>
<dbReference type="InterPro" id="IPR019734">
    <property type="entry name" value="TPR_rpt"/>
</dbReference>
<comment type="caution">
    <text evidence="6">The sequence shown here is derived from an EMBL/GenBank/DDBJ whole genome shotgun (WGS) entry which is preliminary data.</text>
</comment>
<evidence type="ECO:0000256" key="3">
    <source>
        <dbReference type="ARBA" id="ARBA00023180"/>
    </source>
</evidence>
<dbReference type="CDD" id="cd05819">
    <property type="entry name" value="NHL"/>
    <property type="match status" value="1"/>
</dbReference>
<keyword evidence="1" id="KW-0732">Signal</keyword>
<dbReference type="InterPro" id="IPR011990">
    <property type="entry name" value="TPR-like_helical_dom_sf"/>
</dbReference>
<feature type="repeat" description="TPR" evidence="4">
    <location>
        <begin position="58"/>
        <end position="91"/>
    </location>
</feature>
<sequence length="537" mass="60558">MTDEKISESATTATKSDKQHINMFSRGDLLFWKCEYEKAKKHFQMILISPPISLLDSARCYSSLGAVNTELKNYEEAIYNYHKQLDLLIKLKIPNKTEGDIAKCLMSIGMVYFLQLDYVQALSYQKQALDTLAIATPAHDLTSKIYRNIANLYAKTKEFDSALKYFQEALALNDRDLEDNGLTLGQIYADIGVMYYSKEDYKRALYYFTKAHATWLKSLRPGQLYVKSMEKTIRTVESKLINIPANAKWSQNGVTIAGGNGQLYYPHGLVVDDDQTVVIADTENNRIMQWKNGDTTNGQVVAGGKGAGNEFNQLNQPTDVLIDKETDSLIICDQGNQRVVRWSRRSGTTQGEMLIDNIRCWGLAMDEQRYLYVSDWKKSEVRRYQLGEKNGTLVAGGNGDGGELSQLNFPAYLFVDWQQNVYISDRNNHRVMKWDKGAKEGIVVAGGQGAGSAWTQLYHPKGLFVDTLGTLYVADQENHRVMRWTQGAKEGTVIVGENGRGAGANQFNYPFGLSFDRHGNLYVADWGNNRVQRFSIG</sequence>
<dbReference type="InterPro" id="IPR001258">
    <property type="entry name" value="NHL_repeat"/>
</dbReference>
<keyword evidence="2" id="KW-0677">Repeat</keyword>
<feature type="repeat" description="TPR" evidence="4">
    <location>
        <begin position="143"/>
        <end position="176"/>
    </location>
</feature>
<dbReference type="SUPFAM" id="SSF63825">
    <property type="entry name" value="YWTD domain"/>
    <property type="match status" value="1"/>
</dbReference>
<evidence type="ECO:0008006" key="8">
    <source>
        <dbReference type="Google" id="ProtNLM"/>
    </source>
</evidence>
<gene>
    <name evidence="6" type="ORF">CJN711_LOCUS38406</name>
</gene>
<dbReference type="PROSITE" id="PS50005">
    <property type="entry name" value="TPR"/>
    <property type="match status" value="2"/>
</dbReference>
<organism evidence="6 7">
    <name type="scientific">Rotaria magnacalcarata</name>
    <dbReference type="NCBI Taxonomy" id="392030"/>
    <lineage>
        <taxon>Eukaryota</taxon>
        <taxon>Metazoa</taxon>
        <taxon>Spiralia</taxon>
        <taxon>Gnathifera</taxon>
        <taxon>Rotifera</taxon>
        <taxon>Eurotatoria</taxon>
        <taxon>Bdelloidea</taxon>
        <taxon>Philodinida</taxon>
        <taxon>Philodinidae</taxon>
        <taxon>Rotaria</taxon>
    </lineage>
</organism>
<dbReference type="PANTHER" id="PTHR10680:SF28">
    <property type="entry name" value="SMP-30_GLUCONOLACTONASE_LRE-LIKE REGION DOMAIN-CONTAINING PROTEIN"/>
    <property type="match status" value="1"/>
</dbReference>
<name>A0A816CFM8_9BILA</name>
<feature type="repeat" description="NHL" evidence="5">
    <location>
        <begin position="401"/>
        <end position="437"/>
    </location>
</feature>
<evidence type="ECO:0000256" key="2">
    <source>
        <dbReference type="ARBA" id="ARBA00022737"/>
    </source>
</evidence>
<dbReference type="Gene3D" id="1.25.40.10">
    <property type="entry name" value="Tetratricopeptide repeat domain"/>
    <property type="match status" value="2"/>
</dbReference>
<dbReference type="InterPro" id="IPR011042">
    <property type="entry name" value="6-blade_b-propeller_TolB-like"/>
</dbReference>
<dbReference type="PROSITE" id="PS50293">
    <property type="entry name" value="TPR_REGION"/>
    <property type="match status" value="1"/>
</dbReference>
<dbReference type="EMBL" id="CAJNOV010018788">
    <property type="protein sequence ID" value="CAF1624122.1"/>
    <property type="molecule type" value="Genomic_DNA"/>
</dbReference>
<evidence type="ECO:0000313" key="6">
    <source>
        <dbReference type="EMBL" id="CAF1624122.1"/>
    </source>
</evidence>